<comment type="similarity">
    <text evidence="1">Belongs to the low molecular weight phosphotyrosine protein phosphatase family.</text>
</comment>
<protein>
    <recommendedName>
        <fullName evidence="2">protein-tyrosine-phosphatase</fullName>
        <ecNumber evidence="2">3.1.3.48</ecNumber>
    </recommendedName>
</protein>
<keyword evidence="9" id="KW-1185">Reference proteome</keyword>
<dbReference type="InterPro" id="IPR023485">
    <property type="entry name" value="Ptyr_pPase"/>
</dbReference>
<reference evidence="8" key="1">
    <citation type="submission" date="2023-07" db="EMBL/GenBank/DDBJ databases">
        <title>Genomic Encyclopedia of Type Strains, Phase IV (KMG-IV): sequencing the most valuable type-strain genomes for metagenomic binning, comparative biology and taxonomic classification.</title>
        <authorList>
            <person name="Goeker M."/>
        </authorList>
    </citation>
    <scope>NUCLEOTIDE SEQUENCE</scope>
    <source>
        <strain evidence="8">DSM 19659</strain>
    </source>
</reference>
<evidence type="ECO:0000313" key="9">
    <source>
        <dbReference type="Proteomes" id="UP001241537"/>
    </source>
</evidence>
<evidence type="ECO:0000313" key="8">
    <source>
        <dbReference type="EMBL" id="MDQ0152562.1"/>
    </source>
</evidence>
<evidence type="ECO:0000256" key="6">
    <source>
        <dbReference type="PIRSR" id="PIRSR617867-1"/>
    </source>
</evidence>
<dbReference type="EMBL" id="JAUSTO010000006">
    <property type="protein sequence ID" value="MDQ0152562.1"/>
    <property type="molecule type" value="Genomic_DNA"/>
</dbReference>
<keyword evidence="4" id="KW-0904">Protein phosphatase</keyword>
<dbReference type="PANTHER" id="PTHR11717:SF7">
    <property type="entry name" value="LOW MOLECULAR WEIGHT PHOSPHOTYROSINE PROTEIN PHOSPHATASE"/>
    <property type="match status" value="1"/>
</dbReference>
<dbReference type="EC" id="3.1.3.48" evidence="2"/>
<dbReference type="SUPFAM" id="SSF52788">
    <property type="entry name" value="Phosphotyrosine protein phosphatases I"/>
    <property type="match status" value="1"/>
</dbReference>
<dbReference type="InterPro" id="IPR017867">
    <property type="entry name" value="Tyr_phospatase_low_mol_wt"/>
</dbReference>
<evidence type="ECO:0000256" key="1">
    <source>
        <dbReference type="ARBA" id="ARBA00011063"/>
    </source>
</evidence>
<dbReference type="Proteomes" id="UP001241537">
    <property type="component" value="Unassembled WGS sequence"/>
</dbReference>
<dbReference type="GO" id="GO:0004725">
    <property type="term" value="F:protein tyrosine phosphatase activity"/>
    <property type="evidence" value="ECO:0007669"/>
    <property type="project" value="UniProtKB-EC"/>
</dbReference>
<organism evidence="8 9">
    <name type="scientific">Moryella indoligenes</name>
    <dbReference type="NCBI Taxonomy" id="371674"/>
    <lineage>
        <taxon>Bacteria</taxon>
        <taxon>Bacillati</taxon>
        <taxon>Bacillota</taxon>
        <taxon>Clostridia</taxon>
        <taxon>Lachnospirales</taxon>
        <taxon>Lachnospiraceae</taxon>
        <taxon>Moryella</taxon>
    </lineage>
</organism>
<proteinExistence type="inferred from homology"/>
<keyword evidence="3" id="KW-0378">Hydrolase</keyword>
<feature type="active site" description="Nucleophile" evidence="6">
    <location>
        <position position="109"/>
    </location>
</feature>
<dbReference type="AlphaFoldDB" id="A0AAE4ALI6"/>
<comment type="catalytic activity">
    <reaction evidence="5">
        <text>O-phospho-L-tyrosyl-[protein] + H2O = L-tyrosyl-[protein] + phosphate</text>
        <dbReference type="Rhea" id="RHEA:10684"/>
        <dbReference type="Rhea" id="RHEA-COMP:10136"/>
        <dbReference type="Rhea" id="RHEA-COMP:20101"/>
        <dbReference type="ChEBI" id="CHEBI:15377"/>
        <dbReference type="ChEBI" id="CHEBI:43474"/>
        <dbReference type="ChEBI" id="CHEBI:46858"/>
        <dbReference type="ChEBI" id="CHEBI:61978"/>
        <dbReference type="EC" id="3.1.3.48"/>
    </reaction>
</comment>
<dbReference type="Gene3D" id="3.40.50.2300">
    <property type="match status" value="1"/>
</dbReference>
<dbReference type="CDD" id="cd16343">
    <property type="entry name" value="LMWPTP"/>
    <property type="match status" value="1"/>
</dbReference>
<feature type="domain" description="Phosphotyrosine protein phosphatase I" evidence="7">
    <location>
        <begin position="103"/>
        <end position="248"/>
    </location>
</feature>
<sequence length="254" mass="28915">MSKLIDINAYPVKDLLPVLLQDKSTKKNIIWATDAYADFGPGYDDTSIIAPSLLSKVTLQPRISKTLEEQQARTRKKAEVMTPVWLCNKYRILQIFEGVGNMIKVLFVCHGNICRSPMAEYVMKDLVKKSGCAERFFISSAATSQEEIGNPVYPPARRKLAEHGISCSGHSARQLVRSDYERYDYFIGMDQENLREMYRILGADPGQKLSLLMDHTERPGEVADPWYTRDFEATWRDVEEGCRRLLEALCHGAD</sequence>
<evidence type="ECO:0000256" key="4">
    <source>
        <dbReference type="ARBA" id="ARBA00022912"/>
    </source>
</evidence>
<gene>
    <name evidence="8" type="ORF">J2S20_001254</name>
</gene>
<feature type="active site" evidence="6">
    <location>
        <position position="115"/>
    </location>
</feature>
<dbReference type="SMART" id="SM00226">
    <property type="entry name" value="LMWPc"/>
    <property type="match status" value="1"/>
</dbReference>
<accession>A0AAE4ALI6</accession>
<evidence type="ECO:0000259" key="7">
    <source>
        <dbReference type="SMART" id="SM00226"/>
    </source>
</evidence>
<evidence type="ECO:0000256" key="5">
    <source>
        <dbReference type="ARBA" id="ARBA00051722"/>
    </source>
</evidence>
<feature type="active site" description="Proton donor" evidence="6">
    <location>
        <position position="224"/>
    </location>
</feature>
<dbReference type="InterPro" id="IPR050438">
    <property type="entry name" value="LMW_PTPase"/>
</dbReference>
<evidence type="ECO:0000256" key="3">
    <source>
        <dbReference type="ARBA" id="ARBA00022801"/>
    </source>
</evidence>
<name>A0AAE4ALI6_9FIRM</name>
<dbReference type="PRINTS" id="PR00719">
    <property type="entry name" value="LMWPTPASE"/>
</dbReference>
<comment type="caution">
    <text evidence="8">The sequence shown here is derived from an EMBL/GenBank/DDBJ whole genome shotgun (WGS) entry which is preliminary data.</text>
</comment>
<dbReference type="PANTHER" id="PTHR11717">
    <property type="entry name" value="LOW MOLECULAR WEIGHT PROTEIN TYROSINE PHOSPHATASE"/>
    <property type="match status" value="1"/>
</dbReference>
<dbReference type="InterPro" id="IPR036196">
    <property type="entry name" value="Ptyr_pPase_sf"/>
</dbReference>
<dbReference type="Pfam" id="PF01451">
    <property type="entry name" value="LMWPc"/>
    <property type="match status" value="1"/>
</dbReference>
<evidence type="ECO:0000256" key="2">
    <source>
        <dbReference type="ARBA" id="ARBA00013064"/>
    </source>
</evidence>